<dbReference type="PANTHER" id="PTHR42698">
    <property type="entry name" value="GTPASE ERA"/>
    <property type="match status" value="1"/>
</dbReference>
<dbReference type="GO" id="GO:0043024">
    <property type="term" value="F:ribosomal small subunit binding"/>
    <property type="evidence" value="ECO:0007669"/>
    <property type="project" value="TreeGrafter"/>
</dbReference>
<dbReference type="CDD" id="cd22534">
    <property type="entry name" value="KH-II_Era"/>
    <property type="match status" value="1"/>
</dbReference>
<proteinExistence type="inferred from homology"/>
<name>A0A9D7SCS2_9BACT</name>
<comment type="function">
    <text evidence="6">An essential GTPase that binds both GDP and GTP, with rapid nucleotide exchange. Plays a role in 16S rRNA processing and 30S ribosomal subunit biogenesis and possibly also in cell cycle regulation and energy metabolism.</text>
</comment>
<dbReference type="EMBL" id="JADKFW010000021">
    <property type="protein sequence ID" value="MBK9719596.1"/>
    <property type="molecule type" value="Genomic_DNA"/>
</dbReference>
<dbReference type="GO" id="GO:0005737">
    <property type="term" value="C:cytoplasm"/>
    <property type="evidence" value="ECO:0007669"/>
    <property type="project" value="UniProtKB-SubCell"/>
</dbReference>
<dbReference type="SUPFAM" id="SSF54814">
    <property type="entry name" value="Prokaryotic type KH domain (KH-domain type II)"/>
    <property type="match status" value="1"/>
</dbReference>
<dbReference type="Gene3D" id="3.40.50.300">
    <property type="entry name" value="P-loop containing nucleotide triphosphate hydrolases"/>
    <property type="match status" value="1"/>
</dbReference>
<dbReference type="InterPro" id="IPR027417">
    <property type="entry name" value="P-loop_NTPase"/>
</dbReference>
<feature type="region of interest" description="G4" evidence="7">
    <location>
        <begin position="124"/>
        <end position="127"/>
    </location>
</feature>
<organism evidence="11 12">
    <name type="scientific">Candidatus Defluviibacterium haderslevense</name>
    <dbReference type="NCBI Taxonomy" id="2981993"/>
    <lineage>
        <taxon>Bacteria</taxon>
        <taxon>Pseudomonadati</taxon>
        <taxon>Bacteroidota</taxon>
        <taxon>Saprospiria</taxon>
        <taxon>Saprospirales</taxon>
        <taxon>Saprospiraceae</taxon>
        <taxon>Candidatus Defluviibacterium</taxon>
    </lineage>
</organism>
<feature type="domain" description="KH type-2" evidence="9">
    <location>
        <begin position="197"/>
        <end position="284"/>
    </location>
</feature>
<dbReference type="InterPro" id="IPR005225">
    <property type="entry name" value="Small_GTP-bd"/>
</dbReference>
<keyword evidence="6" id="KW-0472">Membrane</keyword>
<dbReference type="PRINTS" id="PR00326">
    <property type="entry name" value="GTP1OBG"/>
</dbReference>
<gene>
    <name evidence="6 11" type="primary">era</name>
    <name evidence="11" type="ORF">IPO85_19180</name>
</gene>
<reference evidence="11 12" key="1">
    <citation type="submission" date="2020-10" db="EMBL/GenBank/DDBJ databases">
        <title>Connecting structure to function with the recovery of over 1000 high-quality activated sludge metagenome-assembled genomes encoding full-length rRNA genes using long-read sequencing.</title>
        <authorList>
            <person name="Singleton C.M."/>
            <person name="Petriglieri F."/>
            <person name="Kristensen J.M."/>
            <person name="Kirkegaard R.H."/>
            <person name="Michaelsen T.Y."/>
            <person name="Andersen M.H."/>
            <person name="Karst S.M."/>
            <person name="Dueholm M.S."/>
            <person name="Nielsen P.H."/>
            <person name="Albertsen M."/>
        </authorList>
    </citation>
    <scope>NUCLEOTIDE SEQUENCE [LARGE SCALE GENOMIC DNA]</scope>
    <source>
        <strain evidence="11">Ribe_18-Q3-R11-54_BAT3C.373</strain>
    </source>
</reference>
<dbReference type="PROSITE" id="PS50823">
    <property type="entry name" value="KH_TYPE_2"/>
    <property type="match status" value="1"/>
</dbReference>
<evidence type="ECO:0000256" key="4">
    <source>
        <dbReference type="ARBA" id="ARBA00022884"/>
    </source>
</evidence>
<keyword evidence="6" id="KW-0699">rRNA-binding</keyword>
<feature type="domain" description="Era-type G" evidence="10">
    <location>
        <begin position="7"/>
        <end position="174"/>
    </location>
</feature>
<dbReference type="NCBIfam" id="NF000908">
    <property type="entry name" value="PRK00089.1"/>
    <property type="match status" value="1"/>
</dbReference>
<comment type="subunit">
    <text evidence="6">Monomer.</text>
</comment>
<evidence type="ECO:0000256" key="7">
    <source>
        <dbReference type="PROSITE-ProRule" id="PRU01050"/>
    </source>
</evidence>
<feature type="binding site" evidence="6">
    <location>
        <begin position="15"/>
        <end position="22"/>
    </location>
    <ligand>
        <name>GTP</name>
        <dbReference type="ChEBI" id="CHEBI:37565"/>
    </ligand>
</feature>
<dbReference type="InterPro" id="IPR030388">
    <property type="entry name" value="G_ERA_dom"/>
</dbReference>
<keyword evidence="6" id="KW-1003">Cell membrane</keyword>
<feature type="region of interest" description="G1" evidence="7">
    <location>
        <begin position="15"/>
        <end position="22"/>
    </location>
</feature>
<comment type="similarity">
    <text evidence="1 6 7 8">Belongs to the TRAFAC class TrmE-Era-EngA-EngB-Septin-like GTPase superfamily. Era GTPase family.</text>
</comment>
<sequence length="300" mass="34057">METSITKSGFVSIIGLPNSGKSTLVNAFIGTKMSIVSHKAQTTRQRIFSIYTSADTQVVFSDTPGWIDQARYPLQHIMNNNVDESKTDADVILIVVDTTQKLQLSKNLLDDLIFIEAPKLLVANKIDRISEYMLDQILLPIKEQIKHDEFFAVSALNGIGVDALKNRILEHIPVHPPYFPEDISSDRPIRFFISELIREQIYYLFEDEIPYSTFVHVTACKGVDDQAPMAVISAIVYTNKQSQIPILLGKGGIKIKQLGIKAREEIEKFLNQKVYLDLSVKLKKDWRDNTEYIEKTGILR</sequence>
<feature type="region of interest" description="G5" evidence="7">
    <location>
        <begin position="153"/>
        <end position="155"/>
    </location>
</feature>
<evidence type="ECO:0000256" key="6">
    <source>
        <dbReference type="HAMAP-Rule" id="MF_00367"/>
    </source>
</evidence>
<dbReference type="GO" id="GO:0005525">
    <property type="term" value="F:GTP binding"/>
    <property type="evidence" value="ECO:0007669"/>
    <property type="project" value="UniProtKB-UniRule"/>
</dbReference>
<evidence type="ECO:0000256" key="5">
    <source>
        <dbReference type="ARBA" id="ARBA00023134"/>
    </source>
</evidence>
<dbReference type="InterPro" id="IPR015946">
    <property type="entry name" value="KH_dom-like_a/b"/>
</dbReference>
<dbReference type="GO" id="GO:0070181">
    <property type="term" value="F:small ribosomal subunit rRNA binding"/>
    <property type="evidence" value="ECO:0007669"/>
    <property type="project" value="UniProtKB-UniRule"/>
</dbReference>
<evidence type="ECO:0000256" key="2">
    <source>
        <dbReference type="ARBA" id="ARBA00020484"/>
    </source>
</evidence>
<dbReference type="Gene3D" id="3.30.300.20">
    <property type="match status" value="1"/>
</dbReference>
<dbReference type="Pfam" id="PF07650">
    <property type="entry name" value="KH_2"/>
    <property type="match status" value="1"/>
</dbReference>
<comment type="caution">
    <text evidence="11">The sequence shown here is derived from an EMBL/GenBank/DDBJ whole genome shotgun (WGS) entry which is preliminary data.</text>
</comment>
<accession>A0A9D7SCS2</accession>
<dbReference type="GO" id="GO:0003924">
    <property type="term" value="F:GTPase activity"/>
    <property type="evidence" value="ECO:0007669"/>
    <property type="project" value="UniProtKB-UniRule"/>
</dbReference>
<evidence type="ECO:0000259" key="9">
    <source>
        <dbReference type="PROSITE" id="PS50823"/>
    </source>
</evidence>
<dbReference type="CDD" id="cd04163">
    <property type="entry name" value="Era"/>
    <property type="match status" value="1"/>
</dbReference>
<keyword evidence="3 6" id="KW-0547">Nucleotide-binding</keyword>
<dbReference type="Pfam" id="PF01926">
    <property type="entry name" value="MMR_HSR1"/>
    <property type="match status" value="1"/>
</dbReference>
<keyword evidence="4 6" id="KW-0694">RNA-binding</keyword>
<feature type="binding site" evidence="6">
    <location>
        <begin position="124"/>
        <end position="127"/>
    </location>
    <ligand>
        <name>GTP</name>
        <dbReference type="ChEBI" id="CHEBI:37565"/>
    </ligand>
</feature>
<dbReference type="InterPro" id="IPR006073">
    <property type="entry name" value="GTP-bd"/>
</dbReference>
<feature type="region of interest" description="G3" evidence="7">
    <location>
        <begin position="62"/>
        <end position="65"/>
    </location>
</feature>
<dbReference type="HAMAP" id="MF_00367">
    <property type="entry name" value="GTPase_Era"/>
    <property type="match status" value="1"/>
</dbReference>
<dbReference type="InterPro" id="IPR005662">
    <property type="entry name" value="GTPase_Era-like"/>
</dbReference>
<dbReference type="Proteomes" id="UP000808349">
    <property type="component" value="Unassembled WGS sequence"/>
</dbReference>
<evidence type="ECO:0000313" key="12">
    <source>
        <dbReference type="Proteomes" id="UP000808349"/>
    </source>
</evidence>
<dbReference type="PROSITE" id="PS51713">
    <property type="entry name" value="G_ERA"/>
    <property type="match status" value="1"/>
</dbReference>
<dbReference type="PANTHER" id="PTHR42698:SF2">
    <property type="entry name" value="GTPASE ERA-LIKE, CHLOROPLASTIC"/>
    <property type="match status" value="1"/>
</dbReference>
<dbReference type="SUPFAM" id="SSF52540">
    <property type="entry name" value="P-loop containing nucleoside triphosphate hydrolases"/>
    <property type="match status" value="1"/>
</dbReference>
<dbReference type="GO" id="GO:0005886">
    <property type="term" value="C:plasma membrane"/>
    <property type="evidence" value="ECO:0007669"/>
    <property type="project" value="UniProtKB-SubCell"/>
</dbReference>
<evidence type="ECO:0000259" key="10">
    <source>
        <dbReference type="PROSITE" id="PS51713"/>
    </source>
</evidence>
<evidence type="ECO:0000256" key="8">
    <source>
        <dbReference type="RuleBase" id="RU003761"/>
    </source>
</evidence>
<dbReference type="AlphaFoldDB" id="A0A9D7SCS2"/>
<evidence type="ECO:0000256" key="3">
    <source>
        <dbReference type="ARBA" id="ARBA00022741"/>
    </source>
</evidence>
<evidence type="ECO:0000313" key="11">
    <source>
        <dbReference type="EMBL" id="MBK9719596.1"/>
    </source>
</evidence>
<keyword evidence="5 6" id="KW-0342">GTP-binding</keyword>
<feature type="region of interest" description="G2" evidence="7">
    <location>
        <begin position="41"/>
        <end position="45"/>
    </location>
</feature>
<comment type="subcellular location">
    <subcellularLocation>
        <location evidence="6">Cytoplasm</location>
    </subcellularLocation>
    <subcellularLocation>
        <location evidence="6">Cell membrane</location>
        <topology evidence="6">Peripheral membrane protein</topology>
    </subcellularLocation>
</comment>
<protein>
    <recommendedName>
        <fullName evidence="2 6">GTPase Era</fullName>
    </recommendedName>
</protein>
<dbReference type="NCBIfam" id="TIGR00231">
    <property type="entry name" value="small_GTP"/>
    <property type="match status" value="1"/>
</dbReference>
<dbReference type="GO" id="GO:0000028">
    <property type="term" value="P:ribosomal small subunit assembly"/>
    <property type="evidence" value="ECO:0007669"/>
    <property type="project" value="TreeGrafter"/>
</dbReference>
<dbReference type="NCBIfam" id="TIGR00436">
    <property type="entry name" value="era"/>
    <property type="match status" value="1"/>
</dbReference>
<feature type="binding site" evidence="6">
    <location>
        <begin position="62"/>
        <end position="66"/>
    </location>
    <ligand>
        <name>GTP</name>
        <dbReference type="ChEBI" id="CHEBI:37565"/>
    </ligand>
</feature>
<keyword evidence="6" id="KW-0690">Ribosome biogenesis</keyword>
<keyword evidence="6" id="KW-0963">Cytoplasm</keyword>
<dbReference type="InterPro" id="IPR004044">
    <property type="entry name" value="KH_dom_type_2"/>
</dbReference>
<dbReference type="InterPro" id="IPR009019">
    <property type="entry name" value="KH_sf_prok-type"/>
</dbReference>
<evidence type="ECO:0000256" key="1">
    <source>
        <dbReference type="ARBA" id="ARBA00007921"/>
    </source>
</evidence>